<evidence type="ECO:0000313" key="4">
    <source>
        <dbReference type="Proteomes" id="UP000826725"/>
    </source>
</evidence>
<dbReference type="KEGG" id="dbk:DGMP_11750"/>
<gene>
    <name evidence="3" type="ORF">DGMP_11750</name>
</gene>
<proteinExistence type="predicted"/>
<dbReference type="Proteomes" id="UP000826725">
    <property type="component" value="Chromosome"/>
</dbReference>
<evidence type="ECO:0000259" key="2">
    <source>
        <dbReference type="Pfam" id="PF22335"/>
    </source>
</evidence>
<feature type="domain" description="Cas10/Cmr2 second palm" evidence="2">
    <location>
        <begin position="217"/>
        <end position="357"/>
    </location>
</feature>
<dbReference type="AlphaFoldDB" id="A0A8D5FV72"/>
<organism evidence="3 4">
    <name type="scientific">Desulfomarina profundi</name>
    <dbReference type="NCBI Taxonomy" id="2772557"/>
    <lineage>
        <taxon>Bacteria</taxon>
        <taxon>Pseudomonadati</taxon>
        <taxon>Thermodesulfobacteriota</taxon>
        <taxon>Desulfobulbia</taxon>
        <taxon>Desulfobulbales</taxon>
        <taxon>Desulfobulbaceae</taxon>
        <taxon>Desulfomarina</taxon>
    </lineage>
</organism>
<dbReference type="GO" id="GO:0000166">
    <property type="term" value="F:nucleotide binding"/>
    <property type="evidence" value="ECO:0007669"/>
    <property type="project" value="UniProtKB-KW"/>
</dbReference>
<dbReference type="InterPro" id="IPR054767">
    <property type="entry name" value="Cas10-Cmr2_palm2"/>
</dbReference>
<protein>
    <recommendedName>
        <fullName evidence="2">Cas10/Cmr2 second palm domain-containing protein</fullName>
    </recommendedName>
</protein>
<reference evidence="3" key="1">
    <citation type="submission" date="2020-09" db="EMBL/GenBank/DDBJ databases">
        <title>Desulfogranum mesoprofundum gen. nov., sp. nov., a novel mesophilic, sulfate-reducing chemolithoautotroph isolated from a deep-sea hydrothermal vent chimney in the Suiyo Seamount.</title>
        <authorList>
            <person name="Hashimoto Y."/>
            <person name="Nakagawa S."/>
        </authorList>
    </citation>
    <scope>NUCLEOTIDE SEQUENCE</scope>
    <source>
        <strain evidence="3">KT2</strain>
    </source>
</reference>
<keyword evidence="4" id="KW-1185">Reference proteome</keyword>
<evidence type="ECO:0000313" key="3">
    <source>
        <dbReference type="EMBL" id="BCL60482.1"/>
    </source>
</evidence>
<sequence>MPTNYLRIEAVNIANFIEDTEQLSVIRGGGLLLLKAIRNLKKTFKEKNQHFTLEEISTGASVGLFKFSADKPEEIRQQVDDILKKDKNLCYATFVVDIITTDDEKFRNQLEKVIARNHWRQYQQPTLVSPKWNDKNNIWECSLDRLRPATTTIAIKAPEKIVSPPVKIRHDYGRNKKHHFYQNELQRTLNEGITDKFTHDLEKLTANSPSKTLQHKMAVIYTDGNSFGTLQQKFCKTEYTQKKFDDELNKKRATFLSNLLNFARNSDYFSIAIDNEKCLQMETLMWGGDELLLVVPAWQGWQTLALLYQHIETWDFEGEPLYHGAGIVFCHHNAPIHRITRLAKELTEEAKSCNRRKNLFQYCVLESFDYISQDLHHYRKEQFPGTLNSAPLSLDGTKIAAIQKPFIQLKELFPRRKVHSLARAAVQDGRDNSTLLFEKEMERTRDVVDEKAFSSAENLAKLSFFNNPPETDKCPPSMWIHICELWDYICPMNDNGGGI</sequence>
<dbReference type="RefSeq" id="WP_228856604.1">
    <property type="nucleotide sequence ID" value="NZ_AP024086.1"/>
</dbReference>
<keyword evidence="1" id="KW-0547">Nucleotide-binding</keyword>
<dbReference type="Pfam" id="PF22335">
    <property type="entry name" value="Cas10-Cmr2_palm2"/>
    <property type="match status" value="1"/>
</dbReference>
<dbReference type="EMBL" id="AP024086">
    <property type="protein sequence ID" value="BCL60482.1"/>
    <property type="molecule type" value="Genomic_DNA"/>
</dbReference>
<evidence type="ECO:0000256" key="1">
    <source>
        <dbReference type="ARBA" id="ARBA00022741"/>
    </source>
</evidence>
<accession>A0A8D5FV72</accession>
<name>A0A8D5FV72_9BACT</name>